<accession>A0A2K2U2G6</accession>
<organism evidence="1 2">
    <name type="scientific">Rubneribacter badeniensis</name>
    <dbReference type="NCBI Taxonomy" id="2070688"/>
    <lineage>
        <taxon>Bacteria</taxon>
        <taxon>Bacillati</taxon>
        <taxon>Actinomycetota</taxon>
        <taxon>Coriobacteriia</taxon>
        <taxon>Eggerthellales</taxon>
        <taxon>Eggerthellaceae</taxon>
        <taxon>Rubneribacter</taxon>
    </lineage>
</organism>
<gene>
    <name evidence="1" type="ORF">C2L80_11500</name>
</gene>
<proteinExistence type="predicted"/>
<evidence type="ECO:0000313" key="1">
    <source>
        <dbReference type="EMBL" id="PNV64517.1"/>
    </source>
</evidence>
<sequence length="64" mass="6784">MRTGTFMSARVSSIGRSPSAQALGRCAIEDDREFHLAGRPIPVMGSINAVERVIYANGFACSPG</sequence>
<keyword evidence="2" id="KW-1185">Reference proteome</keyword>
<dbReference type="AlphaFoldDB" id="A0A2K2U2G6"/>
<dbReference type="Proteomes" id="UP000236488">
    <property type="component" value="Unassembled WGS sequence"/>
</dbReference>
<name>A0A2K2U2G6_9ACTN</name>
<reference evidence="1 2" key="1">
    <citation type="journal article" date="2018" name="Int. J. Syst. Evol. Microbiol.">
        <title>Rubneribacter badeniensis gen. nov., sp. nov. and Enteroscipio rubneri gen. nov., sp. nov., new members of the Eggerthellaceae isolated from human faeces.</title>
        <authorList>
            <person name="Danylec N."/>
            <person name="Gobl A."/>
            <person name="Stoll D.A."/>
            <person name="Hetzer B."/>
            <person name="Kulling S.E."/>
            <person name="Huch M."/>
        </authorList>
    </citation>
    <scope>NUCLEOTIDE SEQUENCE [LARGE SCALE GENOMIC DNA]</scope>
    <source>
        <strain evidence="1 2">ResAG-85</strain>
    </source>
</reference>
<dbReference type="EMBL" id="PPEL01000090">
    <property type="protein sequence ID" value="PNV64517.1"/>
    <property type="molecule type" value="Genomic_DNA"/>
</dbReference>
<protein>
    <submittedName>
        <fullName evidence="1">Uncharacterized protein</fullName>
    </submittedName>
</protein>
<comment type="caution">
    <text evidence="1">The sequence shown here is derived from an EMBL/GenBank/DDBJ whole genome shotgun (WGS) entry which is preliminary data.</text>
</comment>
<evidence type="ECO:0000313" key="2">
    <source>
        <dbReference type="Proteomes" id="UP000236488"/>
    </source>
</evidence>